<dbReference type="GO" id="GO:0043709">
    <property type="term" value="P:cell adhesion involved in single-species biofilm formation"/>
    <property type="evidence" value="ECO:0007669"/>
    <property type="project" value="TreeGrafter"/>
</dbReference>
<dbReference type="InterPro" id="IPR036937">
    <property type="entry name" value="Adhesion_dom_fimbrial_sf"/>
</dbReference>
<dbReference type="PANTHER" id="PTHR33420">
    <property type="entry name" value="FIMBRIAL SUBUNIT ELFA-RELATED"/>
    <property type="match status" value="1"/>
</dbReference>
<dbReference type="OrthoDB" id="6676815at2"/>
<sequence length="341" mass="36265">MRNPLLLSSFVLFFSLDVNACNTTGTENPNFTLSNLGNFKTNANNQRVTATTTPDRYGTIINNCNNTGSNSFQINGTSLSTSDIINLNSRTYYRINTPQNPVAASPAQIYIAFSVKDNQDSATLYPVDSSTTSYSLFTGSSSTRGMRLEQVGVLIRGTNLTPGTYSISNIILGTYTATGTKTSSKNINISNLSYTISPSTCVVDSSNITLPSMRSSDFSSINQIGGTTSFSITANCPNDAVNTSYSAAITDNFSSASNMNGILTNSISASSGGSNIKIKLIDPSNNVIPIGPLLLNNKFTFGMLNNSKTVTKSLQAAYYAETIPVTVGLVKSVAVLNLIYD</sequence>
<keyword evidence="8" id="KW-1185">Reference proteome</keyword>
<reference evidence="7 8" key="1">
    <citation type="submission" date="2017-04" db="EMBL/GenBank/DDBJ databases">
        <title>High diversity of culturable Acinetobacter species in natural soil and water ecosystems.</title>
        <authorList>
            <person name="Nemec A."/>
            <person name="Radolfova-Krizova L."/>
        </authorList>
    </citation>
    <scope>NUCLEOTIDE SEQUENCE [LARGE SCALE GENOMIC DNA]</scope>
    <source>
        <strain evidence="7 8">ANC 4999</strain>
    </source>
</reference>
<dbReference type="InterPro" id="IPR050263">
    <property type="entry name" value="Bact_Fimbrial_Adh_Pro"/>
</dbReference>
<keyword evidence="3 5" id="KW-0732">Signal</keyword>
<evidence type="ECO:0000259" key="6">
    <source>
        <dbReference type="Pfam" id="PF00419"/>
    </source>
</evidence>
<evidence type="ECO:0000256" key="2">
    <source>
        <dbReference type="ARBA" id="ARBA00006671"/>
    </source>
</evidence>
<accession>A0A1Y3CIU8</accession>
<dbReference type="InterPro" id="IPR008966">
    <property type="entry name" value="Adhesion_dom_sf"/>
</dbReference>
<evidence type="ECO:0000313" key="7">
    <source>
        <dbReference type="EMBL" id="OTG65073.1"/>
    </source>
</evidence>
<dbReference type="GO" id="GO:0009289">
    <property type="term" value="C:pilus"/>
    <property type="evidence" value="ECO:0007669"/>
    <property type="project" value="UniProtKB-SubCell"/>
</dbReference>
<dbReference type="AlphaFoldDB" id="A0A1Y3CIU8"/>
<comment type="similarity">
    <text evidence="2">Belongs to the fimbrial protein family.</text>
</comment>
<evidence type="ECO:0000256" key="3">
    <source>
        <dbReference type="ARBA" id="ARBA00022729"/>
    </source>
</evidence>
<keyword evidence="4" id="KW-0281">Fimbrium</keyword>
<comment type="subcellular location">
    <subcellularLocation>
        <location evidence="1">Fimbrium</location>
    </subcellularLocation>
</comment>
<dbReference type="Pfam" id="PF00419">
    <property type="entry name" value="Fimbrial"/>
    <property type="match status" value="1"/>
</dbReference>
<dbReference type="EMBL" id="NEGB01000005">
    <property type="protein sequence ID" value="OTG65073.1"/>
    <property type="molecule type" value="Genomic_DNA"/>
</dbReference>
<evidence type="ECO:0000313" key="8">
    <source>
        <dbReference type="Proteomes" id="UP000242765"/>
    </source>
</evidence>
<dbReference type="Proteomes" id="UP000242765">
    <property type="component" value="Unassembled WGS sequence"/>
</dbReference>
<evidence type="ECO:0000256" key="4">
    <source>
        <dbReference type="ARBA" id="ARBA00023263"/>
    </source>
</evidence>
<dbReference type="PANTHER" id="PTHR33420:SF3">
    <property type="entry name" value="FIMBRIAL SUBUNIT ELFA"/>
    <property type="match status" value="1"/>
</dbReference>
<organism evidence="7 8">
    <name type="scientific">Acinetobacter silvestris</name>
    <dbReference type="NCBI Taxonomy" id="1977882"/>
    <lineage>
        <taxon>Bacteria</taxon>
        <taxon>Pseudomonadati</taxon>
        <taxon>Pseudomonadota</taxon>
        <taxon>Gammaproteobacteria</taxon>
        <taxon>Moraxellales</taxon>
        <taxon>Moraxellaceae</taxon>
        <taxon>Acinetobacter</taxon>
    </lineage>
</organism>
<proteinExistence type="inferred from homology"/>
<dbReference type="STRING" id="1977882.B9T28_09775"/>
<evidence type="ECO:0000256" key="5">
    <source>
        <dbReference type="SAM" id="SignalP"/>
    </source>
</evidence>
<comment type="caution">
    <text evidence="7">The sequence shown here is derived from an EMBL/GenBank/DDBJ whole genome shotgun (WGS) entry which is preliminary data.</text>
</comment>
<gene>
    <name evidence="7" type="ORF">B9T28_09775</name>
</gene>
<dbReference type="Gene3D" id="2.60.40.1090">
    <property type="entry name" value="Fimbrial-type adhesion domain"/>
    <property type="match status" value="1"/>
</dbReference>
<name>A0A1Y3CIU8_9GAMM</name>
<feature type="domain" description="Fimbrial-type adhesion" evidence="6">
    <location>
        <begin position="192"/>
        <end position="341"/>
    </location>
</feature>
<dbReference type="SUPFAM" id="SSF49401">
    <property type="entry name" value="Bacterial adhesins"/>
    <property type="match status" value="1"/>
</dbReference>
<dbReference type="InterPro" id="IPR000259">
    <property type="entry name" value="Adhesion_dom_fimbrial"/>
</dbReference>
<feature type="signal peptide" evidence="5">
    <location>
        <begin position="1"/>
        <end position="20"/>
    </location>
</feature>
<evidence type="ECO:0000256" key="1">
    <source>
        <dbReference type="ARBA" id="ARBA00004561"/>
    </source>
</evidence>
<dbReference type="RefSeq" id="WP_086203795.1">
    <property type="nucleotide sequence ID" value="NZ_NEGB01000005.1"/>
</dbReference>
<feature type="chain" id="PRO_5012598816" description="Fimbrial-type adhesion domain-containing protein" evidence="5">
    <location>
        <begin position="21"/>
        <end position="341"/>
    </location>
</feature>
<protein>
    <recommendedName>
        <fullName evidence="6">Fimbrial-type adhesion domain-containing protein</fullName>
    </recommendedName>
</protein>